<dbReference type="GO" id="GO:0008270">
    <property type="term" value="F:zinc ion binding"/>
    <property type="evidence" value="ECO:0007669"/>
    <property type="project" value="UniProtKB-KW"/>
</dbReference>
<feature type="region of interest" description="Disordered" evidence="3">
    <location>
        <begin position="781"/>
        <end position="811"/>
    </location>
</feature>
<evidence type="ECO:0000313" key="6">
    <source>
        <dbReference type="Proteomes" id="UP001530377"/>
    </source>
</evidence>
<feature type="coiled-coil region" evidence="2">
    <location>
        <begin position="650"/>
        <end position="702"/>
    </location>
</feature>
<dbReference type="Proteomes" id="UP001530377">
    <property type="component" value="Unassembled WGS sequence"/>
</dbReference>
<evidence type="ECO:0000256" key="1">
    <source>
        <dbReference type="PROSITE-ProRule" id="PRU00502"/>
    </source>
</evidence>
<feature type="coiled-coil region" evidence="2">
    <location>
        <begin position="749"/>
        <end position="776"/>
    </location>
</feature>
<gene>
    <name evidence="5" type="ORF">ACHAXA_001434</name>
</gene>
<dbReference type="PANTHER" id="PTHR24007">
    <property type="entry name" value="BRCA1-ASSOCIATED PROTEIN"/>
    <property type="match status" value="1"/>
</dbReference>
<comment type="caution">
    <text evidence="5">The sequence shown here is derived from an EMBL/GenBank/DDBJ whole genome shotgun (WGS) entry which is preliminary data.</text>
</comment>
<dbReference type="SMART" id="SM00290">
    <property type="entry name" value="ZnF_UBP"/>
    <property type="match status" value="1"/>
</dbReference>
<keyword evidence="1" id="KW-0862">Zinc</keyword>
<dbReference type="PANTHER" id="PTHR24007:SF7">
    <property type="entry name" value="BRCA1-ASSOCIATED PROTEIN"/>
    <property type="match status" value="1"/>
</dbReference>
<organism evidence="5 6">
    <name type="scientific">Cyclostephanos tholiformis</name>
    <dbReference type="NCBI Taxonomy" id="382380"/>
    <lineage>
        <taxon>Eukaryota</taxon>
        <taxon>Sar</taxon>
        <taxon>Stramenopiles</taxon>
        <taxon>Ochrophyta</taxon>
        <taxon>Bacillariophyta</taxon>
        <taxon>Coscinodiscophyceae</taxon>
        <taxon>Thalassiosirophycidae</taxon>
        <taxon>Stephanodiscales</taxon>
        <taxon>Stephanodiscaceae</taxon>
        <taxon>Cyclostephanos</taxon>
    </lineage>
</organism>
<feature type="region of interest" description="Disordered" evidence="3">
    <location>
        <begin position="441"/>
        <end position="474"/>
    </location>
</feature>
<sequence>MESFHLAYRPAADDIASDDGDASSGKYGNNEVVAWEGRGAIAIRRASALRLYRCHRHVSHVGVSSDGREDDDYRTVGSSGNSAADDVAVPPRDTDNNCPSRRRAGLPSRDSSSPRCYSAITLAANDGEISHNKLEDANGERTPDESGWGEYALLAVLVPSGLTRNLIEIMVDARGGDISWEGPLELVRNNNRRIIDAESELRLSIHPCLCDDNERRRTASMMDGGIKSNEEDERVNGRQYDAIDEDASSSRLIVCGIITSNDVSNCTNFPADVVLLTPENTSSPTCTNIVRKQDMDRCRLISRHIEQINHDTASGAPWSVLKAFPVSTVSTLPMTTSTAGEDASRNPGARSSDAAALPCCPVCLNLIDPTHVGLSQLKPRHKCSRWCVGSNVNIECNIDDNRHSRHRVCANEMIFSPLPRCVACKVISGGDIIGHHRSRMIESHSDASRASPRGVQDRNDRTGINAPPYHSSAVQSSESNTCYQCGMSTTLWVCLTCGVVGCGRYTRKHAAEHYTLVGHPYSFELATGRIWDYDTGTFVHRKDLAECPVFSLNRGIAVAGAEYPSSSLIAPSTSGDIGQRGDSFFEGKYNDGRRKDRRPGDSNNSNRSHGLENSTASCHSDLNRNRFDSKLEAPTKKSTMISQEYEALLHSALEDQSQHYEGEISRLRATLASSRMQGIQISDRESREIFALQKDSERLKQESEKLSSILLGAQTKEAELRSTSQRLLREQSISKDLLERIRKETLTEHESGRRRLEDLEMQVADLTANLRMMSQLGEEERGGTICGTIGGENEGKLRGRKSRKGKKSGSR</sequence>
<evidence type="ECO:0000256" key="3">
    <source>
        <dbReference type="SAM" id="MobiDB-lite"/>
    </source>
</evidence>
<dbReference type="SUPFAM" id="SSF57850">
    <property type="entry name" value="RING/U-box"/>
    <property type="match status" value="1"/>
</dbReference>
<dbReference type="PROSITE" id="PS50271">
    <property type="entry name" value="ZF_UBP"/>
    <property type="match status" value="1"/>
</dbReference>
<feature type="region of interest" description="Disordered" evidence="3">
    <location>
        <begin position="61"/>
        <end position="114"/>
    </location>
</feature>
<dbReference type="AlphaFoldDB" id="A0ABD3RG25"/>
<evidence type="ECO:0000259" key="4">
    <source>
        <dbReference type="PROSITE" id="PS50271"/>
    </source>
</evidence>
<evidence type="ECO:0000256" key="2">
    <source>
        <dbReference type="SAM" id="Coils"/>
    </source>
</evidence>
<feature type="compositionally biased region" description="Polar residues" evidence="3">
    <location>
        <begin position="601"/>
        <end position="620"/>
    </location>
</feature>
<evidence type="ECO:0000313" key="5">
    <source>
        <dbReference type="EMBL" id="KAL3811909.1"/>
    </source>
</evidence>
<feature type="domain" description="UBP-type" evidence="4">
    <location>
        <begin position="465"/>
        <end position="559"/>
    </location>
</feature>
<feature type="compositionally biased region" description="Basic and acidic residues" evidence="3">
    <location>
        <begin position="583"/>
        <end position="600"/>
    </location>
</feature>
<keyword evidence="1" id="KW-0863">Zinc-finger</keyword>
<dbReference type="InterPro" id="IPR013083">
    <property type="entry name" value="Znf_RING/FYVE/PHD"/>
</dbReference>
<dbReference type="EMBL" id="JALLPB020000228">
    <property type="protein sequence ID" value="KAL3811909.1"/>
    <property type="molecule type" value="Genomic_DNA"/>
</dbReference>
<name>A0ABD3RG25_9STRA</name>
<dbReference type="Pfam" id="PF02148">
    <property type="entry name" value="zf-UBP"/>
    <property type="match status" value="1"/>
</dbReference>
<keyword evidence="1" id="KW-0479">Metal-binding</keyword>
<dbReference type="Gene3D" id="3.30.40.10">
    <property type="entry name" value="Zinc/RING finger domain, C3HC4 (zinc finger)"/>
    <property type="match status" value="1"/>
</dbReference>
<dbReference type="InterPro" id="IPR001607">
    <property type="entry name" value="Znf_UBP"/>
</dbReference>
<keyword evidence="2" id="KW-0175">Coiled coil</keyword>
<proteinExistence type="predicted"/>
<accession>A0ABD3RG25</accession>
<feature type="region of interest" description="Disordered" evidence="3">
    <location>
        <begin position="569"/>
        <end position="623"/>
    </location>
</feature>
<feature type="compositionally biased region" description="Basic residues" evidence="3">
    <location>
        <begin position="798"/>
        <end position="811"/>
    </location>
</feature>
<reference evidence="5 6" key="1">
    <citation type="submission" date="2024-10" db="EMBL/GenBank/DDBJ databases">
        <title>Updated reference genomes for cyclostephanoid diatoms.</title>
        <authorList>
            <person name="Roberts W.R."/>
            <person name="Alverson A.J."/>
        </authorList>
    </citation>
    <scope>NUCLEOTIDE SEQUENCE [LARGE SCALE GENOMIC DNA]</scope>
    <source>
        <strain evidence="5 6">AJA228-03</strain>
    </source>
</reference>
<keyword evidence="6" id="KW-1185">Reference proteome</keyword>
<protein>
    <recommendedName>
        <fullName evidence="4">UBP-type domain-containing protein</fullName>
    </recommendedName>
</protein>